<evidence type="ECO:0000313" key="1">
    <source>
        <dbReference type="EMBL" id="OJH42370.1"/>
    </source>
</evidence>
<reference evidence="1 2" key="2">
    <citation type="submission" date="2016-12" db="EMBL/GenBank/DDBJ databases">
        <title>Draft Genome Sequence of Cystobacter ferrugineus Strain Cbfe23.</title>
        <authorList>
            <person name="Akbar S."/>
            <person name="Dowd S.E."/>
            <person name="Stevens D.C."/>
        </authorList>
    </citation>
    <scope>NUCLEOTIDE SEQUENCE [LARGE SCALE GENOMIC DNA]</scope>
    <source>
        <strain evidence="1 2">Cbfe23</strain>
    </source>
</reference>
<dbReference type="STRING" id="83449.BON30_03970"/>
<dbReference type="Proteomes" id="UP000182229">
    <property type="component" value="Unassembled WGS sequence"/>
</dbReference>
<evidence type="ECO:0000313" key="2">
    <source>
        <dbReference type="Proteomes" id="UP000182229"/>
    </source>
</evidence>
<dbReference type="EMBL" id="MPIN01000001">
    <property type="protein sequence ID" value="OJH42370.1"/>
    <property type="molecule type" value="Genomic_DNA"/>
</dbReference>
<sequence length="309" mass="34435">MLPEALVEHLTHRITSPRSGETYVVVRPGLSLAMYYGKPLHEMVDAVERVVRTYLQFIPEGAITALCGTNAWGAFSTSRLQRQIKKLHSRSVDYTNIDLGSGPLLASEGPYGWHLNGGNLSSVDIRPNNSNVCIHEFPPEELNRVGVQQMVDWVVSIAEQHPFETGQFGYAFNQLQRTWTSQADEFVGGVAMRFLGFDILDPALAREARGLVPNCSWLNLLGDGVVERLGGEQAIRHALSSAVQVRRISGGLLLRAGELPPIGDVNRRAPDLGPVREVARLTRPLRVTKRVLFYGTEEFRNAWVHRFDE</sequence>
<proteinExistence type="predicted"/>
<keyword evidence="2" id="KW-1185">Reference proteome</keyword>
<protein>
    <submittedName>
        <fullName evidence="1">Uncharacterized protein</fullName>
    </submittedName>
</protein>
<name>A0A1L9BJC4_9BACT</name>
<reference evidence="2" key="1">
    <citation type="submission" date="2016-11" db="EMBL/GenBank/DDBJ databases">
        <authorList>
            <person name="Shukria A."/>
            <person name="Stevens D.C."/>
        </authorList>
    </citation>
    <scope>NUCLEOTIDE SEQUENCE [LARGE SCALE GENOMIC DNA]</scope>
    <source>
        <strain evidence="2">Cbfe23</strain>
    </source>
</reference>
<dbReference type="OrthoDB" id="8986326at2"/>
<dbReference type="Pfam" id="PF11876">
    <property type="entry name" value="TsiV"/>
    <property type="match status" value="1"/>
</dbReference>
<gene>
    <name evidence="1" type="ORF">BON30_03970</name>
</gene>
<accession>A0A1L9BJC4</accession>
<dbReference type="InterPro" id="IPR021815">
    <property type="entry name" value="TsiV"/>
</dbReference>
<dbReference type="RefSeq" id="WP_071896461.1">
    <property type="nucleotide sequence ID" value="NZ_MPIN01000001.1"/>
</dbReference>
<dbReference type="AlphaFoldDB" id="A0A1L9BJC4"/>
<organism evidence="1 2">
    <name type="scientific">Cystobacter ferrugineus</name>
    <dbReference type="NCBI Taxonomy" id="83449"/>
    <lineage>
        <taxon>Bacteria</taxon>
        <taxon>Pseudomonadati</taxon>
        <taxon>Myxococcota</taxon>
        <taxon>Myxococcia</taxon>
        <taxon>Myxococcales</taxon>
        <taxon>Cystobacterineae</taxon>
        <taxon>Archangiaceae</taxon>
        <taxon>Cystobacter</taxon>
    </lineage>
</organism>
<comment type="caution">
    <text evidence="1">The sequence shown here is derived from an EMBL/GenBank/DDBJ whole genome shotgun (WGS) entry which is preliminary data.</text>
</comment>